<reference evidence="3 4" key="1">
    <citation type="submission" date="2016-04" db="EMBL/GenBank/DDBJ databases">
        <title>A degradative enzymes factory behind the ericoid mycorrhizal symbiosis.</title>
        <authorList>
            <consortium name="DOE Joint Genome Institute"/>
            <person name="Martino E."/>
            <person name="Morin E."/>
            <person name="Grelet G."/>
            <person name="Kuo A."/>
            <person name="Kohler A."/>
            <person name="Daghino S."/>
            <person name="Barry K."/>
            <person name="Choi C."/>
            <person name="Cichocki N."/>
            <person name="Clum A."/>
            <person name="Copeland A."/>
            <person name="Hainaut M."/>
            <person name="Haridas S."/>
            <person name="Labutti K."/>
            <person name="Lindquist E."/>
            <person name="Lipzen A."/>
            <person name="Khouja H.-R."/>
            <person name="Murat C."/>
            <person name="Ohm R."/>
            <person name="Olson A."/>
            <person name="Spatafora J."/>
            <person name="Veneault-Fourrey C."/>
            <person name="Henrissat B."/>
            <person name="Grigoriev I."/>
            <person name="Martin F."/>
            <person name="Perotto S."/>
        </authorList>
    </citation>
    <scope>NUCLEOTIDE SEQUENCE [LARGE SCALE GENOMIC DNA]</scope>
    <source>
        <strain evidence="3 4">F</strain>
    </source>
</reference>
<evidence type="ECO:0000313" key="3">
    <source>
        <dbReference type="EMBL" id="PMD41154.1"/>
    </source>
</evidence>
<keyword evidence="2" id="KW-0472">Membrane</keyword>
<dbReference type="Proteomes" id="UP000235786">
    <property type="component" value="Unassembled WGS sequence"/>
</dbReference>
<keyword evidence="2" id="KW-0812">Transmembrane</keyword>
<keyword evidence="2" id="KW-1133">Transmembrane helix</keyword>
<feature type="region of interest" description="Disordered" evidence="1">
    <location>
        <begin position="132"/>
        <end position="172"/>
    </location>
</feature>
<feature type="transmembrane region" description="Helical" evidence="2">
    <location>
        <begin position="102"/>
        <end position="126"/>
    </location>
</feature>
<organism evidence="3 4">
    <name type="scientific">Hyaloscypha variabilis (strain UAMH 11265 / GT02V1 / F)</name>
    <name type="common">Meliniomyces variabilis</name>
    <dbReference type="NCBI Taxonomy" id="1149755"/>
    <lineage>
        <taxon>Eukaryota</taxon>
        <taxon>Fungi</taxon>
        <taxon>Dikarya</taxon>
        <taxon>Ascomycota</taxon>
        <taxon>Pezizomycotina</taxon>
        <taxon>Leotiomycetes</taxon>
        <taxon>Helotiales</taxon>
        <taxon>Hyaloscyphaceae</taxon>
        <taxon>Hyaloscypha</taxon>
        <taxon>Hyaloscypha variabilis</taxon>
    </lineage>
</organism>
<dbReference type="OrthoDB" id="5239590at2759"/>
<evidence type="ECO:0000256" key="2">
    <source>
        <dbReference type="SAM" id="Phobius"/>
    </source>
</evidence>
<gene>
    <name evidence="3" type="ORF">L207DRAFT_565126</name>
</gene>
<dbReference type="STRING" id="1149755.A0A2J6RRL1"/>
<evidence type="ECO:0000256" key="1">
    <source>
        <dbReference type="SAM" id="MobiDB-lite"/>
    </source>
</evidence>
<dbReference type="EMBL" id="KZ613944">
    <property type="protein sequence ID" value="PMD41154.1"/>
    <property type="molecule type" value="Genomic_DNA"/>
</dbReference>
<feature type="compositionally biased region" description="Low complexity" evidence="1">
    <location>
        <begin position="61"/>
        <end position="84"/>
    </location>
</feature>
<feature type="region of interest" description="Disordered" evidence="1">
    <location>
        <begin position="61"/>
        <end position="88"/>
    </location>
</feature>
<name>A0A2J6RRL1_HYAVF</name>
<dbReference type="AlphaFoldDB" id="A0A2J6RRL1"/>
<keyword evidence="4" id="KW-1185">Reference proteome</keyword>
<protein>
    <submittedName>
        <fullName evidence="3">Uncharacterized protein</fullName>
    </submittedName>
</protein>
<proteinExistence type="predicted"/>
<evidence type="ECO:0000313" key="4">
    <source>
        <dbReference type="Proteomes" id="UP000235786"/>
    </source>
</evidence>
<sequence length="216" mass="22884">MRLSSTFSAPKRALTVIQNQLYLNNFVIALNGACQQQPVTGKVVSLQGSLFSTTQVNITSPSAAATGTSSSSTTYSSSSSTISAKPQNQTQLSGGLLTGAKAGIGVGVSLGVLLTAGFGAAIFWWGKRSERHNQKKQGNEGANVMPDKAELGPGLPRRRELEDTNVPLSNEEQEELLRRRIAAELEGSTVSPVKVQSERAELEALRGWGNVPLEMG</sequence>
<accession>A0A2J6RRL1</accession>